<evidence type="ECO:0000256" key="3">
    <source>
        <dbReference type="ARBA" id="ARBA00048995"/>
    </source>
</evidence>
<dbReference type="AlphaFoldDB" id="A0A650EKI2"/>
<evidence type="ECO:0000313" key="6">
    <source>
        <dbReference type="EMBL" id="QGT50239.1"/>
    </source>
</evidence>
<dbReference type="PROSITE" id="PS00393">
    <property type="entry name" value="PEPCASE_2"/>
    <property type="match status" value="1"/>
</dbReference>
<comment type="catalytic activity">
    <reaction evidence="3">
        <text>oxaloacetate + phosphate = phosphoenolpyruvate + hydrogencarbonate</text>
        <dbReference type="Rhea" id="RHEA:28370"/>
        <dbReference type="ChEBI" id="CHEBI:16452"/>
        <dbReference type="ChEBI" id="CHEBI:17544"/>
        <dbReference type="ChEBI" id="CHEBI:43474"/>
        <dbReference type="ChEBI" id="CHEBI:58702"/>
        <dbReference type="EC" id="4.1.1.31"/>
    </reaction>
</comment>
<feature type="active site" evidence="5">
    <location>
        <position position="562"/>
    </location>
</feature>
<dbReference type="InterPro" id="IPR015813">
    <property type="entry name" value="Pyrv/PenolPyrv_kinase-like_dom"/>
</dbReference>
<evidence type="ECO:0000256" key="1">
    <source>
        <dbReference type="ARBA" id="ARBA00003670"/>
    </source>
</evidence>
<keyword evidence="6" id="KW-0456">Lyase</keyword>
<dbReference type="GO" id="GO:0005829">
    <property type="term" value="C:cytosol"/>
    <property type="evidence" value="ECO:0007669"/>
    <property type="project" value="TreeGrafter"/>
</dbReference>
<evidence type="ECO:0000256" key="5">
    <source>
        <dbReference type="PROSITE-ProRule" id="PRU10112"/>
    </source>
</evidence>
<proteinExistence type="predicted"/>
<protein>
    <recommendedName>
        <fullName evidence="2">Phosphoenolpyruvate carboxylase</fullName>
    </recommendedName>
</protein>
<dbReference type="GO" id="GO:0015977">
    <property type="term" value="P:carbon fixation"/>
    <property type="evidence" value="ECO:0007669"/>
    <property type="project" value="InterPro"/>
</dbReference>
<dbReference type="Gene3D" id="1.20.1440.90">
    <property type="entry name" value="Phosphoenolpyruvate/pyruvate domain"/>
    <property type="match status" value="1"/>
</dbReference>
<reference evidence="6" key="1">
    <citation type="journal article" date="2020" name="J. ISSAAS">
        <title>Lactobacilli and other gastrointestinal microbiota of Peromyscus leucopus, reservoir host for agents of Lyme disease and other zoonoses in North America.</title>
        <authorList>
            <person name="Milovic A."/>
            <person name="Bassam K."/>
            <person name="Shao H."/>
            <person name="Chatzistamou I."/>
            <person name="Tufts D.M."/>
            <person name="Diuk-Wasser M."/>
            <person name="Barbour A.G."/>
        </authorList>
    </citation>
    <scope>NUCLEOTIDE SEQUENCE</scope>
    <source>
        <strain evidence="6">LL4</strain>
    </source>
</reference>
<dbReference type="Pfam" id="PF00311">
    <property type="entry name" value="PEPcase"/>
    <property type="match status" value="1"/>
</dbReference>
<dbReference type="InterPro" id="IPR033129">
    <property type="entry name" value="PEPCASE_His_AS"/>
</dbReference>
<dbReference type="InterPro" id="IPR021135">
    <property type="entry name" value="PEP_COase"/>
</dbReference>
<evidence type="ECO:0000256" key="4">
    <source>
        <dbReference type="PROSITE-ProRule" id="PRU10111"/>
    </source>
</evidence>
<dbReference type="PANTHER" id="PTHR30523">
    <property type="entry name" value="PHOSPHOENOLPYRUVATE CARBOXYLASE"/>
    <property type="match status" value="1"/>
</dbReference>
<dbReference type="GO" id="GO:0008964">
    <property type="term" value="F:phosphoenolpyruvate carboxylase activity"/>
    <property type="evidence" value="ECO:0007669"/>
    <property type="project" value="UniProtKB-EC"/>
</dbReference>
<feature type="active site" evidence="4">
    <location>
        <position position="139"/>
    </location>
</feature>
<organism evidence="6">
    <name type="scientific">uncultured Helicobacter sp</name>
    <dbReference type="NCBI Taxonomy" id="175537"/>
    <lineage>
        <taxon>Bacteria</taxon>
        <taxon>Pseudomonadati</taxon>
        <taxon>Campylobacterota</taxon>
        <taxon>Epsilonproteobacteria</taxon>
        <taxon>Campylobacterales</taxon>
        <taxon>Helicobacteraceae</taxon>
        <taxon>Helicobacter</taxon>
        <taxon>environmental samples</taxon>
    </lineage>
</organism>
<dbReference type="PANTHER" id="PTHR30523:SF6">
    <property type="entry name" value="PHOSPHOENOLPYRUVATE CARBOXYLASE"/>
    <property type="match status" value="1"/>
</dbReference>
<sequence>MQKSSKKSTLLSPQEFRFVSEILTEMLERTDKKVKSYFVMLQKCLEHNPSSQKSTLTLQQTLTDTLSLIAKEDKILPIIKAFTLYHMLLNIIEEINLSETYTLNHLPKTIQGLLQEGYDKNDIIEVLKDLTFYPVFTAHPTESRRRTFLEAHHQMSQDIKSIFAYQSKQAREHLFYRLNLLWNTHLVRSEKMEILFELDNLLYIIESSILDASTKVLGDVREVLGQELEASPIVLGSWIGGDRDGNPFVSNEVMTKVMKTSQRAIVNVYLESVNKLIRELSMSIDFIQPSKRFLQSLESEKHELSSSELRLFEREPFRAKLYLIKKKLENRLILINVPDSVNFTYKSIQEFLDDIDMMIESLDSLSASRLIELRHLALLGGFHLLRMDFREHRDVIVKTICEIFCLMGLCDSDFKDLNEHQKIEILNRALSHKRINLHTIIDQLSPDSARLVEAFLKIQWSKNRLCEEVLQSFIVSMSTQASDLLCVLWLAKQSELWKTSKESKSKKPKARISITPLFETIDDLQKAPRIIRTLFDNPHYKQYLIDHQMQQEIMIGYSDSSKDGGIFASNYNLYKAIENLAKLQSQLKIRINFFHGRGGSVSRGGGSLEAALLSSAPQSIGGVLKTTEQGEMISAKYLQQKSATKNLSSTISALLKKEVYDRFCVGESCHIDAHTINLLEPVSTKSCEHYRELVYGYNGFMEYFKNATPIEFIQNLNLGSRPSKRKDTQKVEDLRAIPWVFAWTQNRAIIPAWYGLGSGLASGDKSALKACYEENLFFKTTIDNISQAFMKVDLDIAKLYNEFVKNKNIQKNVWESIYSQYQLTMEYLLFLRGENVLLDRESNIRESILLRRPYLSVLNLTQIELIKKYHSCNYPKQRQRLMEQIHATIVGIAQGIRNTG</sequence>
<gene>
    <name evidence="6" type="primary">ppc</name>
    <name evidence="6" type="ORF">Helico6505_0710</name>
</gene>
<dbReference type="PRINTS" id="PR00150">
    <property type="entry name" value="PEPCARBXLASE"/>
</dbReference>
<evidence type="ECO:0000256" key="2">
    <source>
        <dbReference type="ARBA" id="ARBA00022419"/>
    </source>
</evidence>
<comment type="function">
    <text evidence="1">Forms oxaloacetate, a four-carbon dicarboxylic acid source for the tricarboxylic acid cycle.</text>
</comment>
<name>A0A650EKI2_9HELI</name>
<keyword evidence="6" id="KW-0670">Pyruvate</keyword>
<dbReference type="PROSITE" id="PS00781">
    <property type="entry name" value="PEPCASE_1"/>
    <property type="match status" value="1"/>
</dbReference>
<dbReference type="EMBL" id="MN577568">
    <property type="protein sequence ID" value="QGT50239.1"/>
    <property type="molecule type" value="Genomic_DNA"/>
</dbReference>
<dbReference type="InterPro" id="IPR018129">
    <property type="entry name" value="PEP_COase_Lys_AS"/>
</dbReference>
<dbReference type="SUPFAM" id="SSF51621">
    <property type="entry name" value="Phosphoenolpyruvate/pyruvate domain"/>
    <property type="match status" value="1"/>
</dbReference>
<accession>A0A650EKI2</accession>
<dbReference type="GO" id="GO:0006099">
    <property type="term" value="P:tricarboxylic acid cycle"/>
    <property type="evidence" value="ECO:0007669"/>
    <property type="project" value="InterPro"/>
</dbReference>